<gene>
    <name evidence="3" type="ORF">BD410DRAFT_746466</name>
</gene>
<dbReference type="PANTHER" id="PTHR13384:SF19">
    <property type="entry name" value="G PATCH DOMAIN-CONTAINING PROTEIN 1"/>
    <property type="match status" value="1"/>
</dbReference>
<evidence type="ECO:0000313" key="3">
    <source>
        <dbReference type="EMBL" id="TDL23705.1"/>
    </source>
</evidence>
<feature type="compositionally biased region" description="Basic and acidic residues" evidence="1">
    <location>
        <begin position="137"/>
        <end position="147"/>
    </location>
</feature>
<feature type="compositionally biased region" description="Basic and acidic residues" evidence="1">
    <location>
        <begin position="208"/>
        <end position="236"/>
    </location>
</feature>
<name>A0A4Y7Q8D4_9AGAM</name>
<feature type="region of interest" description="Disordered" evidence="1">
    <location>
        <begin position="311"/>
        <end position="330"/>
    </location>
</feature>
<feature type="region of interest" description="Disordered" evidence="1">
    <location>
        <begin position="178"/>
        <end position="241"/>
    </location>
</feature>
<sequence>MTARLKKKLGEMGIDPSSSKANESFCLIGTPLPPLEKSKDTGEFVPLWKQDVRDEKGRRRLHGAFTGGFSAGYFNTVGSKEGWTPQTFVSSRSDRAKQKAARPEDFMDEEDLAELKDSQKLVDTTEEMDLIGGTQSEMRKRGEPERDSIVSALEDSLLPAPKDSVGARILKKMGWRIGNGIGPKVTWEQRKRQDALSSSAPSADDEVPESHDEEAAKHMYPPRDSKVPSFSRKDNPHGLGYVPGMGLTDLVAGKSKDGGNTTGPNLSAGFGLGALNDAEEDDLDVYDSGFNKSSTRLAFDDADEEERIVMGSRNKQSPTKKIQKPGVQPSFQTFQDGRAVLPGFVLSDRPVVEDKWYPLPEVPKGWSPDPRRVWEKDKENIVTSGQPPAVPPITSDHASWKRGITADQRGSILGETPLPAAPKSVFDYLAPKDRERLQSMASGQPLETPVLPPAPTLSMARVEPQIAKAALNGFQPFTADPVKQTRYTAYLQSQVDMEDVPIKPTVGQSMDEFHKELSDYAKAAQIFKPVSGTMAGRFTSAAIVEQVGNAQEGLHKPKPAVKQQLDEQPAKEEKQESAKEHAARLGMFGPLTREIKPWQPAKLLCKRFGVKDPNPELLLAEASTSQSTPTAAAIAWKPEDALANADLATAAGSSKAGGGVAPSSRTGGRRDLSNVGLGDDETQGADTLTYERPAKDIFKAIFASDDEESDDEAEKQDKKMSASPAPVSKEPEKPVAFPPQSVTAAHSIPSTSYGPQNGERSAVGVDLSSFKPTFVPRADREKRPKSDGKERSGKKEKKRKSGKTALVSFDVEEDGGEAVQPKKKKQKQHHGEDDDGLWVEKPPPEIVKKLDPNVHLPTEQVMETDVDEKLAGPQRGRKRAVDFM</sequence>
<feature type="compositionally biased region" description="Basic and acidic residues" evidence="1">
    <location>
        <begin position="777"/>
        <end position="793"/>
    </location>
</feature>
<dbReference type="PROSITE" id="PS50174">
    <property type="entry name" value="G_PATCH"/>
    <property type="match status" value="1"/>
</dbReference>
<dbReference type="Proteomes" id="UP000294933">
    <property type="component" value="Unassembled WGS sequence"/>
</dbReference>
<evidence type="ECO:0000256" key="1">
    <source>
        <dbReference type="SAM" id="MobiDB-lite"/>
    </source>
</evidence>
<dbReference type="Pfam" id="PF26093">
    <property type="entry name" value="HTH_TGH"/>
    <property type="match status" value="1"/>
</dbReference>
<feature type="domain" description="G-patch" evidence="2">
    <location>
        <begin position="162"/>
        <end position="182"/>
    </location>
</feature>
<accession>A0A4Y7Q8D4</accession>
<keyword evidence="4" id="KW-1185">Reference proteome</keyword>
<evidence type="ECO:0000259" key="2">
    <source>
        <dbReference type="PROSITE" id="PS50174"/>
    </source>
</evidence>
<dbReference type="GO" id="GO:0006397">
    <property type="term" value="P:mRNA processing"/>
    <property type="evidence" value="ECO:0007669"/>
    <property type="project" value="InterPro"/>
</dbReference>
<organism evidence="3 4">
    <name type="scientific">Rickenella mellea</name>
    <dbReference type="NCBI Taxonomy" id="50990"/>
    <lineage>
        <taxon>Eukaryota</taxon>
        <taxon>Fungi</taxon>
        <taxon>Dikarya</taxon>
        <taxon>Basidiomycota</taxon>
        <taxon>Agaricomycotina</taxon>
        <taxon>Agaricomycetes</taxon>
        <taxon>Hymenochaetales</taxon>
        <taxon>Rickenellaceae</taxon>
        <taxon>Rickenella</taxon>
    </lineage>
</organism>
<feature type="compositionally biased region" description="Basic and acidic residues" evidence="1">
    <location>
        <begin position="564"/>
        <end position="580"/>
    </location>
</feature>
<feature type="compositionally biased region" description="Basic and acidic residues" evidence="1">
    <location>
        <begin position="842"/>
        <end position="852"/>
    </location>
</feature>
<feature type="region of interest" description="Disordered" evidence="1">
    <location>
        <begin position="650"/>
        <end position="884"/>
    </location>
</feature>
<protein>
    <recommendedName>
        <fullName evidence="2">G-patch domain-containing protein</fullName>
    </recommendedName>
</protein>
<proteinExistence type="predicted"/>
<feature type="region of interest" description="Disordered" evidence="1">
    <location>
        <begin position="1"/>
        <end position="20"/>
    </location>
</feature>
<dbReference type="InterPro" id="IPR011666">
    <property type="entry name" value="DUF1604"/>
</dbReference>
<dbReference type="GO" id="GO:0003723">
    <property type="term" value="F:RNA binding"/>
    <property type="evidence" value="ECO:0007669"/>
    <property type="project" value="TreeGrafter"/>
</dbReference>
<feature type="compositionally biased region" description="Basic and acidic residues" evidence="1">
    <location>
        <begin position="92"/>
        <end position="105"/>
    </location>
</feature>
<dbReference type="VEuPathDB" id="FungiDB:BD410DRAFT_746466"/>
<dbReference type="AlphaFoldDB" id="A0A4Y7Q8D4"/>
<feature type="compositionally biased region" description="Polar residues" evidence="1">
    <location>
        <begin position="740"/>
        <end position="759"/>
    </location>
</feature>
<dbReference type="OrthoDB" id="20507at2759"/>
<dbReference type="EMBL" id="ML170169">
    <property type="protein sequence ID" value="TDL23705.1"/>
    <property type="molecule type" value="Genomic_DNA"/>
</dbReference>
<evidence type="ECO:0000313" key="4">
    <source>
        <dbReference type="Proteomes" id="UP000294933"/>
    </source>
</evidence>
<dbReference type="GO" id="GO:0005634">
    <property type="term" value="C:nucleus"/>
    <property type="evidence" value="ECO:0007669"/>
    <property type="project" value="TreeGrafter"/>
</dbReference>
<dbReference type="Pfam" id="PF07713">
    <property type="entry name" value="DUF1604"/>
    <property type="match status" value="1"/>
</dbReference>
<feature type="compositionally biased region" description="Acidic residues" evidence="1">
    <location>
        <begin position="704"/>
        <end position="714"/>
    </location>
</feature>
<reference evidence="3 4" key="1">
    <citation type="submission" date="2018-06" db="EMBL/GenBank/DDBJ databases">
        <title>A transcriptomic atlas of mushroom development highlights an independent origin of complex multicellularity.</title>
        <authorList>
            <consortium name="DOE Joint Genome Institute"/>
            <person name="Krizsan K."/>
            <person name="Almasi E."/>
            <person name="Merenyi Z."/>
            <person name="Sahu N."/>
            <person name="Viragh M."/>
            <person name="Koszo T."/>
            <person name="Mondo S."/>
            <person name="Kiss B."/>
            <person name="Balint B."/>
            <person name="Kues U."/>
            <person name="Barry K."/>
            <person name="Hegedus J.C."/>
            <person name="Henrissat B."/>
            <person name="Johnson J."/>
            <person name="Lipzen A."/>
            <person name="Ohm R."/>
            <person name="Nagy I."/>
            <person name="Pangilinan J."/>
            <person name="Yan J."/>
            <person name="Xiong Y."/>
            <person name="Grigoriev I.V."/>
            <person name="Hibbett D.S."/>
            <person name="Nagy L.G."/>
        </authorList>
    </citation>
    <scope>NUCLEOTIDE SEQUENCE [LARGE SCALE GENOMIC DNA]</scope>
    <source>
        <strain evidence="3 4">SZMC22713</strain>
    </source>
</reference>
<feature type="region of interest" description="Disordered" evidence="1">
    <location>
        <begin position="551"/>
        <end position="580"/>
    </location>
</feature>
<dbReference type="PANTHER" id="PTHR13384">
    <property type="entry name" value="G PATCH DOMAIN-CONTAINING PROTEIN 1"/>
    <property type="match status" value="1"/>
</dbReference>
<dbReference type="STRING" id="50990.A0A4Y7Q8D4"/>
<dbReference type="InterPro" id="IPR000467">
    <property type="entry name" value="G_patch_dom"/>
</dbReference>
<feature type="region of interest" description="Disordered" evidence="1">
    <location>
        <begin position="85"/>
        <end position="147"/>
    </location>
</feature>